<evidence type="ECO:0000256" key="6">
    <source>
        <dbReference type="ARBA" id="ARBA00022837"/>
    </source>
</evidence>
<dbReference type="InterPro" id="IPR059226">
    <property type="entry name" value="Choice_anch_Q_dom"/>
</dbReference>
<keyword evidence="10" id="KW-1185">Reference proteome</keyword>
<keyword evidence="3" id="KW-0964">Secreted</keyword>
<comment type="caution">
    <text evidence="9">The sequence shown here is derived from an EMBL/GenBank/DDBJ whole genome shotgun (WGS) entry which is preliminary data.</text>
</comment>
<protein>
    <submittedName>
        <fullName evidence="9">Right-handed parallel beta-helix repeat-containing protein</fullName>
    </submittedName>
</protein>
<evidence type="ECO:0000256" key="7">
    <source>
        <dbReference type="ARBA" id="ARBA00023239"/>
    </source>
</evidence>
<evidence type="ECO:0000256" key="5">
    <source>
        <dbReference type="ARBA" id="ARBA00022729"/>
    </source>
</evidence>
<dbReference type="InterPro" id="IPR011050">
    <property type="entry name" value="Pectin_lyase_fold/virulence"/>
</dbReference>
<evidence type="ECO:0000256" key="2">
    <source>
        <dbReference type="ARBA" id="ARBA00004613"/>
    </source>
</evidence>
<dbReference type="NCBIfam" id="NF041518">
    <property type="entry name" value="choice_anch_Q"/>
    <property type="match status" value="1"/>
</dbReference>
<evidence type="ECO:0000256" key="1">
    <source>
        <dbReference type="ARBA" id="ARBA00001913"/>
    </source>
</evidence>
<gene>
    <name evidence="9" type="ORF">H6G24_17945</name>
</gene>
<dbReference type="RefSeq" id="WP_190548815.1">
    <property type="nucleotide sequence ID" value="NZ_CAWPNO010000059.1"/>
</dbReference>
<evidence type="ECO:0000313" key="9">
    <source>
        <dbReference type="EMBL" id="MBD2197360.1"/>
    </source>
</evidence>
<dbReference type="SUPFAM" id="SSF51126">
    <property type="entry name" value="Pectin lyase-like"/>
    <property type="match status" value="1"/>
</dbReference>
<proteinExistence type="inferred from homology"/>
<reference evidence="9 10" key="1">
    <citation type="journal article" date="2020" name="ISME J.">
        <title>Comparative genomics reveals insights into cyanobacterial evolution and habitat adaptation.</title>
        <authorList>
            <person name="Chen M.Y."/>
            <person name="Teng W.K."/>
            <person name="Zhao L."/>
            <person name="Hu C.X."/>
            <person name="Zhou Y.K."/>
            <person name="Han B.P."/>
            <person name="Song L.R."/>
            <person name="Shu W.S."/>
        </authorList>
    </citation>
    <scope>NUCLEOTIDE SEQUENCE [LARGE SCALE GENOMIC DNA]</scope>
    <source>
        <strain evidence="9 10">FACHB-288</strain>
    </source>
</reference>
<comment type="similarity">
    <text evidence="8">Belongs to the polysaccharide lyase 9 family.</text>
</comment>
<comment type="subcellular location">
    <subcellularLocation>
        <location evidence="2">Secreted</location>
    </subcellularLocation>
</comment>
<dbReference type="PANTHER" id="PTHR40088">
    <property type="entry name" value="PECTATE LYASE (EUROFUNG)"/>
    <property type="match status" value="1"/>
</dbReference>
<dbReference type="SMART" id="SM00710">
    <property type="entry name" value="PbH1"/>
    <property type="match status" value="5"/>
</dbReference>
<keyword evidence="5" id="KW-0732">Signal</keyword>
<accession>A0ABR8ABH8</accession>
<dbReference type="InterPro" id="IPR006626">
    <property type="entry name" value="PbH1"/>
</dbReference>
<comment type="cofactor">
    <cofactor evidence="1">
        <name>Ca(2+)</name>
        <dbReference type="ChEBI" id="CHEBI:29108"/>
    </cofactor>
</comment>
<dbReference type="Proteomes" id="UP000658514">
    <property type="component" value="Unassembled WGS sequence"/>
</dbReference>
<dbReference type="EMBL" id="JACJQH010000027">
    <property type="protein sequence ID" value="MBD2197360.1"/>
    <property type="molecule type" value="Genomic_DNA"/>
</dbReference>
<dbReference type="InterPro" id="IPR012334">
    <property type="entry name" value="Pectin_lyas_fold"/>
</dbReference>
<evidence type="ECO:0000256" key="3">
    <source>
        <dbReference type="ARBA" id="ARBA00022525"/>
    </source>
</evidence>
<dbReference type="Gene3D" id="2.160.20.10">
    <property type="entry name" value="Single-stranded right-handed beta-helix, Pectin lyase-like"/>
    <property type="match status" value="1"/>
</dbReference>
<evidence type="ECO:0000256" key="4">
    <source>
        <dbReference type="ARBA" id="ARBA00022723"/>
    </source>
</evidence>
<keyword evidence="6" id="KW-0106">Calcium</keyword>
<name>A0ABR8ABH8_9CYAN</name>
<sequence>MATNGFSLIATLLLPSLVSSMVNPERITTSLSDTVSQVVNSNQATLYSQATSKTYYVSASGSDSNNGLSVNSPFKTIQKAANLTNPGDTVLIMNGVYTNASPVGEVIKITRSGTASAWITYKAYPGHFPKLKHNGWNGILIQNGASYIEINGLEVIGNNDNITLSYAISQKSNTSNPLTSGNCISIDGRRNGHPHHIRILNNKVHRCGGAGISAIQTDYVTIEGNEVFNNAWYSPFGTSGISLYQNWRFDNHTGYKMYVRKNKVYNNRQYIPWIYTGKIEDGNGIIIDDSKNTQNNSTLGVYTGRTLVENNITYNNGGSGIHTYRSQYVDILHNTAYLNNQSPDIKHGQIFANYSSDVNIVNNILYAPANKYININAQNTRVTYNYNIYGNSTLMEAKGYNDIIADPKFVNPSQGDFRLQQTSPAINKAYPSASLKTDYAGKARPSGGGYDIGAYEY</sequence>
<keyword evidence="4" id="KW-0479">Metal-binding</keyword>
<dbReference type="PANTHER" id="PTHR40088:SF1">
    <property type="entry name" value="PECTATE LYASE PEL9"/>
    <property type="match status" value="1"/>
</dbReference>
<organism evidence="9 10">
    <name type="scientific">Calothrix parietina FACHB-288</name>
    <dbReference type="NCBI Taxonomy" id="2692896"/>
    <lineage>
        <taxon>Bacteria</taxon>
        <taxon>Bacillati</taxon>
        <taxon>Cyanobacteriota</taxon>
        <taxon>Cyanophyceae</taxon>
        <taxon>Nostocales</taxon>
        <taxon>Calotrichaceae</taxon>
        <taxon>Calothrix</taxon>
    </lineage>
</organism>
<evidence type="ECO:0000313" key="10">
    <source>
        <dbReference type="Proteomes" id="UP000658514"/>
    </source>
</evidence>
<dbReference type="InterPro" id="IPR052052">
    <property type="entry name" value="Polysaccharide_Lyase_9"/>
</dbReference>
<keyword evidence="7" id="KW-0456">Lyase</keyword>
<evidence type="ECO:0000256" key="8">
    <source>
        <dbReference type="ARBA" id="ARBA00038263"/>
    </source>
</evidence>